<dbReference type="Proteomes" id="UP000008064">
    <property type="component" value="Unassembled WGS sequence"/>
</dbReference>
<dbReference type="GeneID" id="18821263"/>
<sequence>MRYSSIMAAGIEQDPGSGGADADERSNQEKESLHDGGNEANIPPIEGLDAKVDQNNVDWEDKSGSGTKKCPPVLEYTLTYQYPIG</sequence>
<evidence type="ECO:0000256" key="1">
    <source>
        <dbReference type="SAM" id="MobiDB-lite"/>
    </source>
</evidence>
<dbReference type="HOGENOM" id="CLU_2514020_0_0_1"/>
<dbReference type="EMBL" id="GL945443">
    <property type="protein sequence ID" value="EGO19484.1"/>
    <property type="molecule type" value="Genomic_DNA"/>
</dbReference>
<dbReference type="AlphaFoldDB" id="F8PB44"/>
<proteinExistence type="predicted"/>
<protein>
    <submittedName>
        <fullName evidence="2">Uncharacterized protein</fullName>
    </submittedName>
</protein>
<reference evidence="2" key="1">
    <citation type="submission" date="2011-04" db="EMBL/GenBank/DDBJ databases">
        <title>Evolution of plant cell wall degrading machinery underlies the functional diversity of forest fungi.</title>
        <authorList>
            <consortium name="US DOE Joint Genome Institute (JGI-PGF)"/>
            <person name="Eastwood D.C."/>
            <person name="Floudas D."/>
            <person name="Binder M."/>
            <person name="Majcherczyk A."/>
            <person name="Schneider P."/>
            <person name="Aerts A."/>
            <person name="Asiegbu F.O."/>
            <person name="Baker S.E."/>
            <person name="Barry K."/>
            <person name="Bendiksby M."/>
            <person name="Blumentritt M."/>
            <person name="Coutinho P.M."/>
            <person name="Cullen D."/>
            <person name="Cullen D."/>
            <person name="Gathman A."/>
            <person name="Goodell B."/>
            <person name="Henrissat B."/>
            <person name="Ihrmark K."/>
            <person name="Kauserud H."/>
            <person name="Kohler A."/>
            <person name="LaButti K."/>
            <person name="Lapidus A."/>
            <person name="Lavin J.L."/>
            <person name="Lee Y.-H."/>
            <person name="Lindquist E."/>
            <person name="Lilly W."/>
            <person name="Lucas S."/>
            <person name="Morin E."/>
            <person name="Murat C."/>
            <person name="Oguiza J.A."/>
            <person name="Park J."/>
            <person name="Pisabarro A.G."/>
            <person name="Riley R."/>
            <person name="Rosling A."/>
            <person name="Salamov A."/>
            <person name="Schmidt O."/>
            <person name="Schmutz J."/>
            <person name="Skrede I."/>
            <person name="Stenlid J."/>
            <person name="Wiebenga A."/>
            <person name="Xie X."/>
            <person name="Kues U."/>
            <person name="Hibbett D.S."/>
            <person name="Hoffmeister D."/>
            <person name="Hogberg N."/>
            <person name="Martin F."/>
            <person name="Grigoriev I.V."/>
            <person name="Watkinson S.C."/>
        </authorList>
    </citation>
    <scope>NUCLEOTIDE SEQUENCE</scope>
    <source>
        <strain evidence="2">S7.9</strain>
    </source>
</reference>
<gene>
    <name evidence="2" type="ORF">SERLADRAFT_478965</name>
</gene>
<dbReference type="KEGG" id="sla:SERLADRAFT_478965"/>
<dbReference type="RefSeq" id="XP_007323617.1">
    <property type="nucleotide sequence ID" value="XM_007323555.1"/>
</dbReference>
<name>F8PB44_SERL9</name>
<feature type="region of interest" description="Disordered" evidence="1">
    <location>
        <begin position="1"/>
        <end position="50"/>
    </location>
</feature>
<organism>
    <name type="scientific">Serpula lacrymans var. lacrymans (strain S7.9)</name>
    <name type="common">Dry rot fungus</name>
    <dbReference type="NCBI Taxonomy" id="578457"/>
    <lineage>
        <taxon>Eukaryota</taxon>
        <taxon>Fungi</taxon>
        <taxon>Dikarya</taxon>
        <taxon>Basidiomycota</taxon>
        <taxon>Agaricomycotina</taxon>
        <taxon>Agaricomycetes</taxon>
        <taxon>Agaricomycetidae</taxon>
        <taxon>Boletales</taxon>
        <taxon>Coniophorineae</taxon>
        <taxon>Serpulaceae</taxon>
        <taxon>Serpula</taxon>
    </lineage>
</organism>
<evidence type="ECO:0000313" key="2">
    <source>
        <dbReference type="EMBL" id="EGO19484.1"/>
    </source>
</evidence>
<feature type="compositionally biased region" description="Basic and acidic residues" evidence="1">
    <location>
        <begin position="22"/>
        <end position="37"/>
    </location>
</feature>
<accession>F8PB44</accession>